<accession>A0A2C6LI60</accession>
<evidence type="ECO:0000256" key="1">
    <source>
        <dbReference type="SAM" id="Phobius"/>
    </source>
</evidence>
<keyword evidence="1" id="KW-0812">Transmembrane</keyword>
<gene>
    <name evidence="2" type="ORF">CSUI_000210</name>
</gene>
<feature type="transmembrane region" description="Helical" evidence="1">
    <location>
        <begin position="36"/>
        <end position="56"/>
    </location>
</feature>
<evidence type="ECO:0000313" key="2">
    <source>
        <dbReference type="EMBL" id="PHJ25936.1"/>
    </source>
</evidence>
<protein>
    <recommendedName>
        <fullName evidence="4">Transmembrane protein</fullName>
    </recommendedName>
</protein>
<dbReference type="GeneID" id="94423655"/>
<keyword evidence="1" id="KW-1133">Transmembrane helix</keyword>
<comment type="caution">
    <text evidence="2">The sequence shown here is derived from an EMBL/GenBank/DDBJ whole genome shotgun (WGS) entry which is preliminary data.</text>
</comment>
<evidence type="ECO:0008006" key="4">
    <source>
        <dbReference type="Google" id="ProtNLM"/>
    </source>
</evidence>
<dbReference type="Proteomes" id="UP000221165">
    <property type="component" value="Unassembled WGS sequence"/>
</dbReference>
<name>A0A2C6LI60_9APIC</name>
<dbReference type="EMBL" id="MIGC01000097">
    <property type="protein sequence ID" value="PHJ25936.1"/>
    <property type="molecule type" value="Genomic_DNA"/>
</dbReference>
<organism evidence="2 3">
    <name type="scientific">Cystoisospora suis</name>
    <dbReference type="NCBI Taxonomy" id="483139"/>
    <lineage>
        <taxon>Eukaryota</taxon>
        <taxon>Sar</taxon>
        <taxon>Alveolata</taxon>
        <taxon>Apicomplexa</taxon>
        <taxon>Conoidasida</taxon>
        <taxon>Coccidia</taxon>
        <taxon>Eucoccidiorida</taxon>
        <taxon>Eimeriorina</taxon>
        <taxon>Sarcocystidae</taxon>
        <taxon>Cystoisospora</taxon>
    </lineage>
</organism>
<evidence type="ECO:0000313" key="3">
    <source>
        <dbReference type="Proteomes" id="UP000221165"/>
    </source>
</evidence>
<dbReference type="AlphaFoldDB" id="A0A2C6LI60"/>
<sequence>MRLVGSRLVSCVLSRVSVTCARLQAELPVLGPGATFFILTAFFFLVCSSWLLISLLRTSVFPVENSLGWGRRLMSCLGQDPCRPRLENIRPSAAWTRSKACTYSSVLGHTGEFAAWVAAPFFYGRQQTVAQLASERKVALLLGAREVRRGQETEILTWGFHHDAAGTRARTEEHQTCVRQTRARCVRLKGGRGKFLPST</sequence>
<keyword evidence="1" id="KW-0472">Membrane</keyword>
<keyword evidence="3" id="KW-1185">Reference proteome</keyword>
<reference evidence="2 3" key="1">
    <citation type="journal article" date="2017" name="Int. J. Parasitol.">
        <title>The genome of the protozoan parasite Cystoisospora suis and a reverse vaccinology approach to identify vaccine candidates.</title>
        <authorList>
            <person name="Palmieri N."/>
            <person name="Shrestha A."/>
            <person name="Ruttkowski B."/>
            <person name="Beck T."/>
            <person name="Vogl C."/>
            <person name="Tomley F."/>
            <person name="Blake D.P."/>
            <person name="Joachim A."/>
        </authorList>
    </citation>
    <scope>NUCLEOTIDE SEQUENCE [LARGE SCALE GENOMIC DNA]</scope>
    <source>
        <strain evidence="2 3">Wien I</strain>
    </source>
</reference>
<dbReference type="VEuPathDB" id="ToxoDB:CSUI_000210"/>
<proteinExistence type="predicted"/>
<dbReference type="RefSeq" id="XP_067927582.1">
    <property type="nucleotide sequence ID" value="XM_068060444.1"/>
</dbReference>